<dbReference type="STRING" id="61424.A0A2T9Z5N3"/>
<keyword evidence="3" id="KW-1133">Transmembrane helix</keyword>
<keyword evidence="3" id="KW-0812">Transmembrane</keyword>
<evidence type="ECO:0000259" key="5">
    <source>
        <dbReference type="Pfam" id="PF13193"/>
    </source>
</evidence>
<sequence length="563" mass="63281">MIFKSNIPDQEIPAVDLATYVINEGKRVTKTLPNPDNFALYDEDTHQSLKIHEVEEQSSKLASGLLNKMNFCTDDVALVFSSNALNYTIAMLGTLMAGGIITLANPTYKPRELAFQLKDSKSKYIFTKLEFIDTVLEAIKLSEMQISNKNIILIDHNQNYSGPFNSIDRIYSNQPFTRFTINSLEQAKKKTAFLPYSSGTTGFPKGVILSHLNSVANTIQMSIPENLDGWYSDRSVTHRYLAVLPYYHIYGLAIITCVGLANAIGIVSLGKFELERYMQTVQKHKITLAHLVPPIINRIVNDPIIDKYDFSSVKRVMTAASPLSEDLAKRLIEKFNVKIVQIYGLTETSPAVTVSRIGSWERRSNGALTCNVTAKVIDEHGNLLKANELGEMCFKGPNIMNGYLNNPESTKITIDEDGYLHSGDIGYIDESSNLYLVERKKELIKFKGFQVAPAEIESLLIGNEYVFECAVIGVYNEEQATEVPKAYISLKPQYRNFTEEEKKEKANEIIEWLSAQVAPHKRLRGGITFVEEIPKTLSGKILRRNVRDIENAKQAISKQTPKL</sequence>
<dbReference type="PANTHER" id="PTHR24096">
    <property type="entry name" value="LONG-CHAIN-FATTY-ACID--COA LIGASE"/>
    <property type="match status" value="1"/>
</dbReference>
<feature type="transmembrane region" description="Helical" evidence="3">
    <location>
        <begin position="247"/>
        <end position="269"/>
    </location>
</feature>
<evidence type="ECO:0000259" key="4">
    <source>
        <dbReference type="Pfam" id="PF00501"/>
    </source>
</evidence>
<organism evidence="6 7">
    <name type="scientific">Furculomyces boomerangus</name>
    <dbReference type="NCBI Taxonomy" id="61424"/>
    <lineage>
        <taxon>Eukaryota</taxon>
        <taxon>Fungi</taxon>
        <taxon>Fungi incertae sedis</taxon>
        <taxon>Zoopagomycota</taxon>
        <taxon>Kickxellomycotina</taxon>
        <taxon>Harpellomycetes</taxon>
        <taxon>Harpellales</taxon>
        <taxon>Harpellaceae</taxon>
        <taxon>Furculomyces</taxon>
    </lineage>
</organism>
<comment type="caution">
    <text evidence="6">The sequence shown here is derived from an EMBL/GenBank/DDBJ whole genome shotgun (WGS) entry which is preliminary data.</text>
</comment>
<feature type="domain" description="AMP-binding enzyme C-terminal" evidence="5">
    <location>
        <begin position="455"/>
        <end position="540"/>
    </location>
</feature>
<dbReference type="Gene3D" id="3.30.300.30">
    <property type="match status" value="1"/>
</dbReference>
<keyword evidence="2" id="KW-0436">Ligase</keyword>
<accession>A0A2T9Z5N3</accession>
<name>A0A2T9Z5N3_9FUNG</name>
<protein>
    <recommendedName>
        <fullName evidence="8">AMP-dependent synthetase/ligase domain-containing protein</fullName>
    </recommendedName>
</protein>
<dbReference type="OrthoDB" id="10253115at2759"/>
<evidence type="ECO:0000256" key="3">
    <source>
        <dbReference type="SAM" id="Phobius"/>
    </source>
</evidence>
<dbReference type="SUPFAM" id="SSF56801">
    <property type="entry name" value="Acetyl-CoA synthetase-like"/>
    <property type="match status" value="1"/>
</dbReference>
<reference evidence="6 7" key="1">
    <citation type="journal article" date="2018" name="MBio">
        <title>Comparative Genomics Reveals the Core Gene Toolbox for the Fungus-Insect Symbiosis.</title>
        <authorList>
            <person name="Wang Y."/>
            <person name="Stata M."/>
            <person name="Wang W."/>
            <person name="Stajich J.E."/>
            <person name="White M.M."/>
            <person name="Moncalvo J.M."/>
        </authorList>
    </citation>
    <scope>NUCLEOTIDE SEQUENCE [LARGE SCALE GENOMIC DNA]</scope>
    <source>
        <strain evidence="6 7">AUS-77-4</strain>
    </source>
</reference>
<evidence type="ECO:0000256" key="2">
    <source>
        <dbReference type="ARBA" id="ARBA00022598"/>
    </source>
</evidence>
<dbReference type="Gene3D" id="3.40.50.980">
    <property type="match status" value="2"/>
</dbReference>
<dbReference type="PANTHER" id="PTHR24096:SF149">
    <property type="entry name" value="AMP-BINDING DOMAIN-CONTAINING PROTEIN-RELATED"/>
    <property type="match status" value="1"/>
</dbReference>
<evidence type="ECO:0000256" key="1">
    <source>
        <dbReference type="ARBA" id="ARBA00006432"/>
    </source>
</evidence>
<evidence type="ECO:0000313" key="6">
    <source>
        <dbReference type="EMBL" id="PVU99903.1"/>
    </source>
</evidence>
<dbReference type="GO" id="GO:0016405">
    <property type="term" value="F:CoA-ligase activity"/>
    <property type="evidence" value="ECO:0007669"/>
    <property type="project" value="TreeGrafter"/>
</dbReference>
<gene>
    <name evidence="6" type="ORF">BB559_000303</name>
</gene>
<keyword evidence="3" id="KW-0472">Membrane</keyword>
<dbReference type="PROSITE" id="PS00455">
    <property type="entry name" value="AMP_BINDING"/>
    <property type="match status" value="1"/>
</dbReference>
<evidence type="ECO:0000313" key="7">
    <source>
        <dbReference type="Proteomes" id="UP000245699"/>
    </source>
</evidence>
<dbReference type="InterPro" id="IPR000873">
    <property type="entry name" value="AMP-dep_synth/lig_dom"/>
</dbReference>
<dbReference type="AlphaFoldDB" id="A0A2T9Z5N3"/>
<dbReference type="Gene3D" id="2.30.38.10">
    <property type="entry name" value="Luciferase, Domain 3"/>
    <property type="match status" value="1"/>
</dbReference>
<dbReference type="Proteomes" id="UP000245699">
    <property type="component" value="Unassembled WGS sequence"/>
</dbReference>
<dbReference type="Pfam" id="PF13193">
    <property type="entry name" value="AMP-binding_C"/>
    <property type="match status" value="1"/>
</dbReference>
<dbReference type="Pfam" id="PF00501">
    <property type="entry name" value="AMP-binding"/>
    <property type="match status" value="1"/>
</dbReference>
<feature type="domain" description="AMP-dependent synthetase/ligase" evidence="4">
    <location>
        <begin position="34"/>
        <end position="404"/>
    </location>
</feature>
<dbReference type="CDD" id="cd05911">
    <property type="entry name" value="Firefly_Luc_like"/>
    <property type="match status" value="1"/>
</dbReference>
<dbReference type="InterPro" id="IPR045851">
    <property type="entry name" value="AMP-bd_C_sf"/>
</dbReference>
<proteinExistence type="inferred from homology"/>
<dbReference type="InterPro" id="IPR025110">
    <property type="entry name" value="AMP-bd_C"/>
</dbReference>
<comment type="similarity">
    <text evidence="1">Belongs to the ATP-dependent AMP-binding enzyme family.</text>
</comment>
<dbReference type="EMBL" id="MBFT01000012">
    <property type="protein sequence ID" value="PVU99903.1"/>
    <property type="molecule type" value="Genomic_DNA"/>
</dbReference>
<dbReference type="InterPro" id="IPR020845">
    <property type="entry name" value="AMP-binding_CS"/>
</dbReference>
<evidence type="ECO:0008006" key="8">
    <source>
        <dbReference type="Google" id="ProtNLM"/>
    </source>
</evidence>
<keyword evidence="7" id="KW-1185">Reference proteome</keyword>